<dbReference type="EMBL" id="WSEK01000005">
    <property type="protein sequence ID" value="MVQ52100.1"/>
    <property type="molecule type" value="Genomic_DNA"/>
</dbReference>
<feature type="region of interest" description="Disordered" evidence="1">
    <location>
        <begin position="35"/>
        <end position="60"/>
    </location>
</feature>
<sequence>MSPALRREMFNASRAGTFDEVDVAEAVAAHRVEELPDLAPKKAGRKTTKKATKKAGRKARAVDPDELDELDGVEAKVWATNDNQRWVPIGPSVVRRGQASGRPRVIGRIRDLAVSSDGLRAYAASGMGGVWYTGDAGHSWAPIGGWTPLSPFAGGNFNPRSVGCLLVDFDPGGNPANDFVVVGTGEPPPFPTSAGQGFFGGLGVLANRGPATVPIDQNPWEARPDAEVRRFEGIGFYRMARRPGRVAGSLAAGTVDDLLAATSGGLFRGTRVAGPTYTWTRVTSVDALAGVVAGQAVSDVLWHSSGRILIAVHGSVPPGPVLPGGVAFSADNGATWTWLNGCSPLPAPGSQVQGRSSLADVPGTNTVYVLTPLPPPAVANPPTDTPAVFQIPNVTAGTPAATAVGNVPAALWGGQAWYDQAIVADRVAGVDRLYLGGNFFQDAAGDFLGGVWCFDVAAGPALAAVNGISTTAAPAPPLPIAGAGADAAGLVGNNIHPDIHTIRLAGAAGARHVWVGCDGGVFVSRQNGRAHTFASRCNGLAAVQPTFLSQHPTSSHFVACGFQDAGMQVRSGDTVWEKVALGDGGGTVFHPTRPQHIVSQAFGHGWRKVPDANFTMPTRTNAPLDTENGIALFYSGAAAVATGATTARIAVGTSRVWLTADVGGAATNTWRVIPFATVAPGLAAADPRDNAGNDLQPNFGVPSLVAGDVAGGIGPLGGVVTMRWVTNQHLLVLYANGVVRYVENAGRWTATVVLQTGTQPATSAAAGTTILTDILPVPEGGGMDFYLTTTGDAGNPAVDTCYLFTGGAFVPTGLRNVLPVPPGSPVGAARPIEPAYSVAVDTTAPGTVYVGTVTGVWTRAHPTPPATPWNRFDNGLPQAAVQDLSIWTDPAGAAGSPRLMRAAVQARGVWEVNLAAAEPSRTYVRVHARDDRRIFPTPMANPRRGAGAAEENTFESPDVVVRPRASAGIAPTWRFGAAGRIAQGTTQLYQLWTFQTAFRWIHPSVVADGQWTDTFGDLVELERATRGLPAAPTNPPGQRFIDQALWTAVVGGTRVDPATGLVSGNAAHPLAVYRPAWHTPARTLTGVLRPIVPATEVDLVETVQPRSVVGGIWQVHSEPSTVDILLHHRDMRAVAENGAFAILLHRSGASSDTLLNSPGGDLAAFGQDLAAGNPHATPAGWTLVNAPDGTPLHRLPTTLDARMPRAVSVDVDLTGVPRNHFVLFLAIVASTGDRCAEAPHALPASPTVRQVSRRWPYAALRLVQVTPRPGP</sequence>
<evidence type="ECO:0008006" key="4">
    <source>
        <dbReference type="Google" id="ProtNLM"/>
    </source>
</evidence>
<feature type="compositionally biased region" description="Basic residues" evidence="1">
    <location>
        <begin position="42"/>
        <end position="59"/>
    </location>
</feature>
<dbReference type="SUPFAM" id="SSF110296">
    <property type="entry name" value="Oligoxyloglucan reducing end-specific cellobiohydrolase"/>
    <property type="match status" value="1"/>
</dbReference>
<dbReference type="RefSeq" id="WP_157347217.1">
    <property type="nucleotide sequence ID" value="NZ_WSEK01000005.1"/>
</dbReference>
<evidence type="ECO:0000256" key="1">
    <source>
        <dbReference type="SAM" id="MobiDB-lite"/>
    </source>
</evidence>
<organism evidence="2 3">
    <name type="scientific">Nocardioides agri</name>
    <dbReference type="NCBI Taxonomy" id="2682843"/>
    <lineage>
        <taxon>Bacteria</taxon>
        <taxon>Bacillati</taxon>
        <taxon>Actinomycetota</taxon>
        <taxon>Actinomycetes</taxon>
        <taxon>Propionibacteriales</taxon>
        <taxon>Nocardioidaceae</taxon>
        <taxon>Nocardioides</taxon>
    </lineage>
</organism>
<accession>A0A6L6XXU9</accession>
<proteinExistence type="predicted"/>
<dbReference type="AlphaFoldDB" id="A0A6L6XXU9"/>
<evidence type="ECO:0000313" key="3">
    <source>
        <dbReference type="Proteomes" id="UP000473525"/>
    </source>
</evidence>
<keyword evidence="3" id="KW-1185">Reference proteome</keyword>
<dbReference type="Proteomes" id="UP000473525">
    <property type="component" value="Unassembled WGS sequence"/>
</dbReference>
<reference evidence="2 3" key="1">
    <citation type="submission" date="2019-12" db="EMBL/GenBank/DDBJ databases">
        <authorList>
            <person name="Huq M.A."/>
        </authorList>
    </citation>
    <scope>NUCLEOTIDE SEQUENCE [LARGE SCALE GENOMIC DNA]</scope>
    <source>
        <strain evidence="2 3">MAH-18</strain>
    </source>
</reference>
<name>A0A6L6XXU9_9ACTN</name>
<comment type="caution">
    <text evidence="2">The sequence shown here is derived from an EMBL/GenBank/DDBJ whole genome shotgun (WGS) entry which is preliminary data.</text>
</comment>
<protein>
    <recommendedName>
        <fullName evidence="4">Exo-alpha-sialidase</fullName>
    </recommendedName>
</protein>
<gene>
    <name evidence="2" type="ORF">GON03_23200</name>
</gene>
<evidence type="ECO:0000313" key="2">
    <source>
        <dbReference type="EMBL" id="MVQ52100.1"/>
    </source>
</evidence>